<accession>A0ABQ8RZL6</accession>
<evidence type="ECO:0000313" key="4">
    <source>
        <dbReference type="Proteomes" id="UP001148838"/>
    </source>
</evidence>
<evidence type="ECO:0000313" key="3">
    <source>
        <dbReference type="EMBL" id="KAJ4427097.1"/>
    </source>
</evidence>
<organism evidence="3 4">
    <name type="scientific">Periplaneta americana</name>
    <name type="common">American cockroach</name>
    <name type="synonym">Blatta americana</name>
    <dbReference type="NCBI Taxonomy" id="6978"/>
    <lineage>
        <taxon>Eukaryota</taxon>
        <taxon>Metazoa</taxon>
        <taxon>Ecdysozoa</taxon>
        <taxon>Arthropoda</taxon>
        <taxon>Hexapoda</taxon>
        <taxon>Insecta</taxon>
        <taxon>Pterygota</taxon>
        <taxon>Neoptera</taxon>
        <taxon>Polyneoptera</taxon>
        <taxon>Dictyoptera</taxon>
        <taxon>Blattodea</taxon>
        <taxon>Blattoidea</taxon>
        <taxon>Blattidae</taxon>
        <taxon>Blattinae</taxon>
        <taxon>Periplaneta</taxon>
    </lineage>
</organism>
<dbReference type="InterPro" id="IPR032718">
    <property type="entry name" value="PGBD4_Znf_C"/>
</dbReference>
<comment type="caution">
    <text evidence="3">The sequence shown here is derived from an EMBL/GenBank/DDBJ whole genome shotgun (WGS) entry which is preliminary data.</text>
</comment>
<dbReference type="InterPro" id="IPR029526">
    <property type="entry name" value="PGBD"/>
</dbReference>
<keyword evidence="4" id="KW-1185">Reference proteome</keyword>
<dbReference type="PANTHER" id="PTHR46599:SF3">
    <property type="entry name" value="PIGGYBAC TRANSPOSABLE ELEMENT-DERIVED PROTEIN 4"/>
    <property type="match status" value="1"/>
</dbReference>
<evidence type="ECO:0008006" key="5">
    <source>
        <dbReference type="Google" id="ProtNLM"/>
    </source>
</evidence>
<sequence length="290" mass="33854">MCLVKKPSLRDYWTSEPILRTTYTKTVGMSRDRFLAIFTMLHLNDNERRVARDQPAYDPLYKIKPFLNILTTRFRDLYTPDENLTIDEAISIKWRDVRDVYLLSTAHDDHIVQTTSKGEHQKIKPIAVVDYNKFKIGVDKSDRMLSYYSFQRKSLKWWKRLFFHLFDLALVNAHILHHKKCVKKLTLHKFIAKVAESLVMSVGMEMTIPSRLSTGGRLVGRDHFPHRIPGTGSKQKGHTQRTCKVCADRGKHHTGKATQKYTTIYCARCDVGLCIGNCFEIYHTRANYWE</sequence>
<dbReference type="PANTHER" id="PTHR46599">
    <property type="entry name" value="PIGGYBAC TRANSPOSABLE ELEMENT-DERIVED PROTEIN 4"/>
    <property type="match status" value="1"/>
</dbReference>
<reference evidence="3 4" key="1">
    <citation type="journal article" date="2022" name="Allergy">
        <title>Genome assembly and annotation of Periplaneta americana reveal a comprehensive cockroach allergen profile.</title>
        <authorList>
            <person name="Wang L."/>
            <person name="Xiong Q."/>
            <person name="Saelim N."/>
            <person name="Wang L."/>
            <person name="Nong W."/>
            <person name="Wan A.T."/>
            <person name="Shi M."/>
            <person name="Liu X."/>
            <person name="Cao Q."/>
            <person name="Hui J.H.L."/>
            <person name="Sookrung N."/>
            <person name="Leung T.F."/>
            <person name="Tungtrongchitr A."/>
            <person name="Tsui S.K.W."/>
        </authorList>
    </citation>
    <scope>NUCLEOTIDE SEQUENCE [LARGE SCALE GENOMIC DNA]</scope>
    <source>
        <strain evidence="3">PWHHKU_190912</strain>
    </source>
</reference>
<dbReference type="Pfam" id="PF13842">
    <property type="entry name" value="zf-Tnp_2"/>
    <property type="match status" value="1"/>
</dbReference>
<evidence type="ECO:0000259" key="1">
    <source>
        <dbReference type="Pfam" id="PF13842"/>
    </source>
</evidence>
<dbReference type="Pfam" id="PF13843">
    <property type="entry name" value="DDE_Tnp_1_7"/>
    <property type="match status" value="1"/>
</dbReference>
<name>A0ABQ8RZL6_PERAM</name>
<dbReference type="Proteomes" id="UP001148838">
    <property type="component" value="Unassembled WGS sequence"/>
</dbReference>
<dbReference type="EMBL" id="JAJSOF020000038">
    <property type="protein sequence ID" value="KAJ4427097.1"/>
    <property type="molecule type" value="Genomic_DNA"/>
</dbReference>
<evidence type="ECO:0000259" key="2">
    <source>
        <dbReference type="Pfam" id="PF13843"/>
    </source>
</evidence>
<proteinExistence type="predicted"/>
<gene>
    <name evidence="3" type="ORF">ANN_24712</name>
</gene>
<feature type="domain" description="PiggyBac transposable element-derived protein 4 C-terminal zinc-finger" evidence="1">
    <location>
        <begin position="234"/>
        <end position="283"/>
    </location>
</feature>
<protein>
    <recommendedName>
        <fullName evidence="5">PiggyBac transposable element-derived protein domain-containing protein</fullName>
    </recommendedName>
</protein>
<feature type="domain" description="PiggyBac transposable element-derived protein" evidence="2">
    <location>
        <begin position="1"/>
        <end position="90"/>
    </location>
</feature>